<reference evidence="2" key="1">
    <citation type="submission" date="2020-02" db="EMBL/GenBank/DDBJ databases">
        <authorList>
            <person name="Meier V. D."/>
        </authorList>
    </citation>
    <scope>NUCLEOTIDE SEQUENCE</scope>
    <source>
        <strain evidence="2">AVDCRST_MAG16</strain>
    </source>
</reference>
<feature type="signal peptide" evidence="1">
    <location>
        <begin position="1"/>
        <end position="24"/>
    </location>
</feature>
<protein>
    <submittedName>
        <fullName evidence="2">Uncharacterized protein</fullName>
    </submittedName>
</protein>
<dbReference type="EMBL" id="CADCUE010000113">
    <property type="protein sequence ID" value="CAA9331122.1"/>
    <property type="molecule type" value="Genomic_DNA"/>
</dbReference>
<proteinExistence type="predicted"/>
<keyword evidence="1" id="KW-0732">Signal</keyword>
<evidence type="ECO:0000256" key="1">
    <source>
        <dbReference type="SAM" id="SignalP"/>
    </source>
</evidence>
<evidence type="ECO:0000313" key="2">
    <source>
        <dbReference type="EMBL" id="CAA9331122.1"/>
    </source>
</evidence>
<gene>
    <name evidence="2" type="ORF">AVDCRST_MAG16-1361</name>
</gene>
<feature type="chain" id="PRO_5026888369" evidence="1">
    <location>
        <begin position="25"/>
        <end position="108"/>
    </location>
</feature>
<sequence length="108" mass="11143">MRSTTAVLATAAALTLTLAGAAQADQTPAPPEHGHMLVLGIEFGEDGVRYRKCVDIAAGQALPVHVHHDGLHAGTAGDALRSAGNFPVPTAPLTPWRNCADLAQAFPQ</sequence>
<organism evidence="2">
    <name type="scientific">uncultured Frankineae bacterium</name>
    <dbReference type="NCBI Taxonomy" id="437475"/>
    <lineage>
        <taxon>Bacteria</taxon>
        <taxon>Bacillati</taxon>
        <taxon>Actinomycetota</taxon>
        <taxon>Actinomycetes</taxon>
        <taxon>Frankiales</taxon>
        <taxon>environmental samples</taxon>
    </lineage>
</organism>
<dbReference type="AlphaFoldDB" id="A0A6J4LEM3"/>
<name>A0A6J4LEM3_9ACTN</name>
<accession>A0A6J4LEM3</accession>